<reference evidence="2 3" key="1">
    <citation type="journal article" date="2019" name="Commun. Biol.">
        <title>The bagworm genome reveals a unique fibroin gene that provides high tensile strength.</title>
        <authorList>
            <person name="Kono N."/>
            <person name="Nakamura H."/>
            <person name="Ohtoshi R."/>
            <person name="Tomita M."/>
            <person name="Numata K."/>
            <person name="Arakawa K."/>
        </authorList>
    </citation>
    <scope>NUCLEOTIDE SEQUENCE [LARGE SCALE GENOMIC DNA]</scope>
</reference>
<comment type="caution">
    <text evidence="2">The sequence shown here is derived from an EMBL/GenBank/DDBJ whole genome shotgun (WGS) entry which is preliminary data.</text>
</comment>
<evidence type="ECO:0000313" key="2">
    <source>
        <dbReference type="EMBL" id="GBP75697.1"/>
    </source>
</evidence>
<organism evidence="2 3">
    <name type="scientific">Eumeta variegata</name>
    <name type="common">Bagworm moth</name>
    <name type="synonym">Eumeta japonica</name>
    <dbReference type="NCBI Taxonomy" id="151549"/>
    <lineage>
        <taxon>Eukaryota</taxon>
        <taxon>Metazoa</taxon>
        <taxon>Ecdysozoa</taxon>
        <taxon>Arthropoda</taxon>
        <taxon>Hexapoda</taxon>
        <taxon>Insecta</taxon>
        <taxon>Pterygota</taxon>
        <taxon>Neoptera</taxon>
        <taxon>Endopterygota</taxon>
        <taxon>Lepidoptera</taxon>
        <taxon>Glossata</taxon>
        <taxon>Ditrysia</taxon>
        <taxon>Tineoidea</taxon>
        <taxon>Psychidae</taxon>
        <taxon>Oiketicinae</taxon>
        <taxon>Eumeta</taxon>
    </lineage>
</organism>
<name>A0A4C1YMT7_EUMVA</name>
<protein>
    <submittedName>
        <fullName evidence="2">Uncharacterized protein</fullName>
    </submittedName>
</protein>
<evidence type="ECO:0000256" key="1">
    <source>
        <dbReference type="SAM" id="MobiDB-lite"/>
    </source>
</evidence>
<dbReference type="Proteomes" id="UP000299102">
    <property type="component" value="Unassembled WGS sequence"/>
</dbReference>
<keyword evidence="3" id="KW-1185">Reference proteome</keyword>
<proteinExistence type="predicted"/>
<feature type="compositionally biased region" description="Basic and acidic residues" evidence="1">
    <location>
        <begin position="1"/>
        <end position="10"/>
    </location>
</feature>
<dbReference type="AlphaFoldDB" id="A0A4C1YMT7"/>
<accession>A0A4C1YMT7</accession>
<sequence>MQKENKDWRKTISSTGPCSAATHKRRVRRRPIDQTKRKAPIGLIARFRRDSRRWSKRFFYLYVRINANYRTRRERMLPSVCEARAQGAINERSPTRSPVQFLPFVIVTKRRARFDLEDCAQ</sequence>
<feature type="region of interest" description="Disordered" evidence="1">
    <location>
        <begin position="1"/>
        <end position="34"/>
    </location>
</feature>
<dbReference type="EMBL" id="BGZK01001258">
    <property type="protein sequence ID" value="GBP75697.1"/>
    <property type="molecule type" value="Genomic_DNA"/>
</dbReference>
<gene>
    <name evidence="2" type="ORF">EVAR_98547_1</name>
</gene>
<evidence type="ECO:0000313" key="3">
    <source>
        <dbReference type="Proteomes" id="UP000299102"/>
    </source>
</evidence>